<dbReference type="SUPFAM" id="SSF51735">
    <property type="entry name" value="NAD(P)-binding Rossmann-fold domains"/>
    <property type="match status" value="1"/>
</dbReference>
<feature type="active site" evidence="6 7">
    <location>
        <position position="116"/>
    </location>
</feature>
<name>A0A975K7P7_9SPHN</name>
<proteinExistence type="inferred from homology"/>
<dbReference type="PANTHER" id="PTHR32338">
    <property type="entry name" value="N-ACETYL-GAMMA-GLUTAMYL-PHOSPHATE REDUCTASE, CHLOROPLASTIC-RELATED-RELATED"/>
    <property type="match status" value="1"/>
</dbReference>
<dbReference type="PROSITE" id="PS01224">
    <property type="entry name" value="ARGC"/>
    <property type="match status" value="1"/>
</dbReference>
<dbReference type="HAMAP" id="MF_01110">
    <property type="entry name" value="ArgC_type2"/>
    <property type="match status" value="1"/>
</dbReference>
<dbReference type="KEGG" id="spph:KFK14_02280"/>
<reference evidence="9" key="1">
    <citation type="submission" date="2021-04" db="EMBL/GenBank/DDBJ databases">
        <title>Isolation of p-tert-butylphenol degrading bacteria Sphingobium phenoxybenzoativorans Tas13 from active sludge.</title>
        <authorList>
            <person name="Li Y."/>
        </authorList>
    </citation>
    <scope>NUCLEOTIDE SEQUENCE</scope>
    <source>
        <strain evidence="9">Tas13</strain>
    </source>
</reference>
<dbReference type="AlphaFoldDB" id="A0A975K7P7"/>
<dbReference type="SUPFAM" id="SSF55347">
    <property type="entry name" value="Glyceraldehyde-3-phosphate dehydrogenase-like, C-terminal domain"/>
    <property type="match status" value="1"/>
</dbReference>
<protein>
    <recommendedName>
        <fullName evidence="6">N-acetyl-gamma-glutamyl-phosphate reductase</fullName>
        <shortName evidence="6">AGPR</shortName>
        <ecNumber evidence="6">1.2.1.38</ecNumber>
    </recommendedName>
    <alternativeName>
        <fullName evidence="6">N-acetyl-glutamate semialdehyde dehydrogenase</fullName>
        <shortName evidence="6">NAGSA dehydrogenase</shortName>
    </alternativeName>
</protein>
<comment type="similarity">
    <text evidence="6">Belongs to the NAGSA dehydrogenase family. Type 2 subfamily.</text>
</comment>
<dbReference type="NCBIfam" id="TIGR01851">
    <property type="entry name" value="argC_other"/>
    <property type="match status" value="1"/>
</dbReference>
<comment type="subcellular location">
    <subcellularLocation>
        <location evidence="6">Cytoplasm</location>
    </subcellularLocation>
</comment>
<dbReference type="CDD" id="cd23935">
    <property type="entry name" value="AGPR_2_C"/>
    <property type="match status" value="1"/>
</dbReference>
<dbReference type="PANTHER" id="PTHR32338:SF10">
    <property type="entry name" value="N-ACETYL-GAMMA-GLUTAMYL-PHOSPHATE REDUCTASE, CHLOROPLASTIC-RELATED"/>
    <property type="match status" value="1"/>
</dbReference>
<keyword evidence="5 6" id="KW-0560">Oxidoreductase</keyword>
<dbReference type="CDD" id="cd17896">
    <property type="entry name" value="AGPR_2_N"/>
    <property type="match status" value="1"/>
</dbReference>
<comment type="catalytic activity">
    <reaction evidence="6">
        <text>N-acetyl-L-glutamate 5-semialdehyde + phosphate + NADP(+) = N-acetyl-L-glutamyl 5-phosphate + NADPH + H(+)</text>
        <dbReference type="Rhea" id="RHEA:21588"/>
        <dbReference type="ChEBI" id="CHEBI:15378"/>
        <dbReference type="ChEBI" id="CHEBI:29123"/>
        <dbReference type="ChEBI" id="CHEBI:43474"/>
        <dbReference type="ChEBI" id="CHEBI:57783"/>
        <dbReference type="ChEBI" id="CHEBI:57936"/>
        <dbReference type="ChEBI" id="CHEBI:58349"/>
        <dbReference type="EC" id="1.2.1.38"/>
    </reaction>
</comment>
<evidence type="ECO:0000256" key="5">
    <source>
        <dbReference type="ARBA" id="ARBA00023002"/>
    </source>
</evidence>
<dbReference type="GO" id="GO:0051287">
    <property type="term" value="F:NAD binding"/>
    <property type="evidence" value="ECO:0007669"/>
    <property type="project" value="InterPro"/>
</dbReference>
<accession>A0A975K7P7</accession>
<dbReference type="InterPro" id="IPR010136">
    <property type="entry name" value="AGPR_type-2"/>
</dbReference>
<comment type="pathway">
    <text evidence="6">Amino-acid biosynthesis; L-arginine biosynthesis; N(2)-acetyl-L-ornithine from L-glutamate: step 3/4.</text>
</comment>
<evidence type="ECO:0000256" key="2">
    <source>
        <dbReference type="ARBA" id="ARBA00022571"/>
    </source>
</evidence>
<dbReference type="InterPro" id="IPR050085">
    <property type="entry name" value="AGPR"/>
</dbReference>
<dbReference type="InterPro" id="IPR000534">
    <property type="entry name" value="Semialdehyde_DH_NAD-bd"/>
</dbReference>
<keyword evidence="4 6" id="KW-0521">NADP</keyword>
<dbReference type="Pfam" id="PF22698">
    <property type="entry name" value="Semialdhyde_dhC_1"/>
    <property type="match status" value="1"/>
</dbReference>
<gene>
    <name evidence="6 9" type="primary">argC</name>
    <name evidence="9" type="ORF">KFK14_02280</name>
</gene>
<dbReference type="Pfam" id="PF01118">
    <property type="entry name" value="Semialdhyde_dh"/>
    <property type="match status" value="1"/>
</dbReference>
<dbReference type="RefSeq" id="WP_212609723.1">
    <property type="nucleotide sequence ID" value="NZ_CP073910.1"/>
</dbReference>
<dbReference type="EC" id="1.2.1.38" evidence="6"/>
<evidence type="ECO:0000256" key="6">
    <source>
        <dbReference type="HAMAP-Rule" id="MF_01110"/>
    </source>
</evidence>
<keyword evidence="10" id="KW-1185">Reference proteome</keyword>
<evidence type="ECO:0000256" key="7">
    <source>
        <dbReference type="PROSITE-ProRule" id="PRU10010"/>
    </source>
</evidence>
<keyword evidence="1 6" id="KW-0963">Cytoplasm</keyword>
<dbReference type="EMBL" id="CP073910">
    <property type="protein sequence ID" value="QUT06330.1"/>
    <property type="molecule type" value="Genomic_DNA"/>
</dbReference>
<evidence type="ECO:0000259" key="8">
    <source>
        <dbReference type="SMART" id="SM00859"/>
    </source>
</evidence>
<evidence type="ECO:0000256" key="1">
    <source>
        <dbReference type="ARBA" id="ARBA00022490"/>
    </source>
</evidence>
<dbReference type="GO" id="GO:0003942">
    <property type="term" value="F:N-acetyl-gamma-glutamyl-phosphate reductase activity"/>
    <property type="evidence" value="ECO:0007669"/>
    <property type="project" value="UniProtKB-UniRule"/>
</dbReference>
<evidence type="ECO:0000256" key="3">
    <source>
        <dbReference type="ARBA" id="ARBA00022605"/>
    </source>
</evidence>
<dbReference type="Proteomes" id="UP000681425">
    <property type="component" value="Chromosome"/>
</dbReference>
<dbReference type="InterPro" id="IPR023013">
    <property type="entry name" value="AGPR_AS"/>
</dbReference>
<dbReference type="Gene3D" id="3.40.50.720">
    <property type="entry name" value="NAD(P)-binding Rossmann-like Domain"/>
    <property type="match status" value="1"/>
</dbReference>
<evidence type="ECO:0000313" key="9">
    <source>
        <dbReference type="EMBL" id="QUT06330.1"/>
    </source>
</evidence>
<evidence type="ECO:0000313" key="10">
    <source>
        <dbReference type="Proteomes" id="UP000681425"/>
    </source>
</evidence>
<sequence>MTTTVFIDGGAGTTGLEIRERLAGRPELSLITLSDAERKDAAARKGALNDADVVILCLPDDAAREAVSLIGNDRTKVIDASTAHRIADGWTYGFPELEPDQGEKLAATRFVANPGCYPTGYLALVRPLVRAGLIPLDWPLTVNAVSGYSGGGKAMIAMFEQGDAPDATDTAHRAYALSLAHKHVPEMQVHGGTNHPPLFSPAVAKVYRGMLVEVPLQLRAMRDRPSVVALHDALTAAYAGSDVVSVHPLVEGLSMPAIDIEQAGASDRLELFVFGNEKAGQVRLIAALDNLGKGAAGAAVQNLNILAGLPQTAGLRL</sequence>
<dbReference type="GO" id="GO:0006526">
    <property type="term" value="P:L-arginine biosynthetic process"/>
    <property type="evidence" value="ECO:0007669"/>
    <property type="project" value="UniProtKB-UniRule"/>
</dbReference>
<dbReference type="SMART" id="SM00859">
    <property type="entry name" value="Semialdhyde_dh"/>
    <property type="match status" value="1"/>
</dbReference>
<dbReference type="GO" id="GO:0005737">
    <property type="term" value="C:cytoplasm"/>
    <property type="evidence" value="ECO:0007669"/>
    <property type="project" value="UniProtKB-SubCell"/>
</dbReference>
<comment type="function">
    <text evidence="6">Catalyzes the NADPH-dependent reduction of N-acetyl-5-glutamyl phosphate to yield N-acetyl-L-glutamate 5-semialdehyde.</text>
</comment>
<organism evidence="9 10">
    <name type="scientific">Sphingobium phenoxybenzoativorans</name>
    <dbReference type="NCBI Taxonomy" id="1592790"/>
    <lineage>
        <taxon>Bacteria</taxon>
        <taxon>Pseudomonadati</taxon>
        <taxon>Pseudomonadota</taxon>
        <taxon>Alphaproteobacteria</taxon>
        <taxon>Sphingomonadales</taxon>
        <taxon>Sphingomonadaceae</taxon>
        <taxon>Sphingobium</taxon>
    </lineage>
</organism>
<keyword evidence="3 6" id="KW-0028">Amino-acid biosynthesis</keyword>
<feature type="domain" description="Semialdehyde dehydrogenase NAD-binding" evidence="8">
    <location>
        <begin position="4"/>
        <end position="105"/>
    </location>
</feature>
<evidence type="ECO:0000256" key="4">
    <source>
        <dbReference type="ARBA" id="ARBA00022857"/>
    </source>
</evidence>
<dbReference type="InterPro" id="IPR036291">
    <property type="entry name" value="NAD(P)-bd_dom_sf"/>
</dbReference>
<dbReference type="Gene3D" id="3.30.360.10">
    <property type="entry name" value="Dihydrodipicolinate Reductase, domain 2"/>
    <property type="match status" value="1"/>
</dbReference>
<keyword evidence="2 6" id="KW-0055">Arginine biosynthesis</keyword>
<dbReference type="InterPro" id="IPR058924">
    <property type="entry name" value="AGPR_dimerisation_dom"/>
</dbReference>